<organism evidence="3 4">
    <name type="scientific">Lysinibacter cavernae</name>
    <dbReference type="NCBI Taxonomy" id="1640652"/>
    <lineage>
        <taxon>Bacteria</taxon>
        <taxon>Bacillati</taxon>
        <taxon>Actinomycetota</taxon>
        <taxon>Actinomycetes</taxon>
        <taxon>Micrococcales</taxon>
        <taxon>Microbacteriaceae</taxon>
        <taxon>Lysinibacter</taxon>
    </lineage>
</organism>
<reference evidence="3 4" key="1">
    <citation type="submission" date="2020-02" db="EMBL/GenBank/DDBJ databases">
        <title>Sequencing the genomes of 1000 actinobacteria strains.</title>
        <authorList>
            <person name="Klenk H.-P."/>
        </authorList>
    </citation>
    <scope>NUCLEOTIDE SEQUENCE [LARGE SCALE GENOMIC DNA]</scope>
    <source>
        <strain evidence="3 4">DSM 27960</strain>
    </source>
</reference>
<evidence type="ECO:0000256" key="1">
    <source>
        <dbReference type="SAM" id="MobiDB-lite"/>
    </source>
</evidence>
<keyword evidence="4" id="KW-1185">Reference proteome</keyword>
<evidence type="ECO:0000256" key="2">
    <source>
        <dbReference type="SAM" id="SignalP"/>
    </source>
</evidence>
<keyword evidence="2" id="KW-0732">Signal</keyword>
<sequence length="151" mass="15546">MNTSRSRNSFALYLAAAGSAGVLAAMLTGCSSDPSRGEARTVTYEVTVTGENVSELTDVSYEGTPTGGSVADKLERRDADGTISTVGAKNSEVWQAKALVGPNSTAEIRVTPPAGSTVKCRIIEDGDTELGSHSGQPGQPVLCSVKTLPVE</sequence>
<protein>
    <recommendedName>
        <fullName evidence="5">MmpS family membrane protein</fullName>
    </recommendedName>
</protein>
<dbReference type="PROSITE" id="PS51257">
    <property type="entry name" value="PROKAR_LIPOPROTEIN"/>
    <property type="match status" value="1"/>
</dbReference>
<dbReference type="RefSeq" id="WP_167151279.1">
    <property type="nucleotide sequence ID" value="NZ_JAAMOX010000002.1"/>
</dbReference>
<gene>
    <name evidence="3" type="ORF">FHX76_002648</name>
</gene>
<feature type="signal peptide" evidence="2">
    <location>
        <begin position="1"/>
        <end position="24"/>
    </location>
</feature>
<evidence type="ECO:0000313" key="3">
    <source>
        <dbReference type="EMBL" id="NIH54752.1"/>
    </source>
</evidence>
<proteinExistence type="predicted"/>
<comment type="caution">
    <text evidence="3">The sequence shown here is derived from an EMBL/GenBank/DDBJ whole genome shotgun (WGS) entry which is preliminary data.</text>
</comment>
<name>A0A7X5R3K4_9MICO</name>
<dbReference type="AlphaFoldDB" id="A0A7X5R3K4"/>
<accession>A0A7X5R3K4</accession>
<dbReference type="EMBL" id="JAAMOX010000002">
    <property type="protein sequence ID" value="NIH54752.1"/>
    <property type="molecule type" value="Genomic_DNA"/>
</dbReference>
<evidence type="ECO:0008006" key="5">
    <source>
        <dbReference type="Google" id="ProtNLM"/>
    </source>
</evidence>
<feature type="region of interest" description="Disordered" evidence="1">
    <location>
        <begin position="128"/>
        <end position="151"/>
    </location>
</feature>
<dbReference type="Proteomes" id="UP000541033">
    <property type="component" value="Unassembled WGS sequence"/>
</dbReference>
<feature type="chain" id="PRO_5039563372" description="MmpS family membrane protein" evidence="2">
    <location>
        <begin position="25"/>
        <end position="151"/>
    </location>
</feature>
<evidence type="ECO:0000313" key="4">
    <source>
        <dbReference type="Proteomes" id="UP000541033"/>
    </source>
</evidence>